<dbReference type="InterPro" id="IPR027417">
    <property type="entry name" value="P-loop_NTPase"/>
</dbReference>
<dbReference type="AlphaFoldDB" id="A0A7G9B6G1"/>
<keyword evidence="2" id="KW-0547">Nucleotide-binding</keyword>
<evidence type="ECO:0000313" key="3">
    <source>
        <dbReference type="Proteomes" id="UP000515960"/>
    </source>
</evidence>
<dbReference type="KEGG" id="ohi:H8790_03685"/>
<dbReference type="Gene3D" id="3.40.50.300">
    <property type="entry name" value="P-loop containing nucleotide triphosphate hydrolases"/>
    <property type="match status" value="1"/>
</dbReference>
<reference evidence="2 3" key="1">
    <citation type="submission" date="2020-08" db="EMBL/GenBank/DDBJ databases">
        <authorList>
            <person name="Liu C."/>
            <person name="Sun Q."/>
        </authorList>
    </citation>
    <scope>NUCLEOTIDE SEQUENCE [LARGE SCALE GENOMIC DNA]</scope>
    <source>
        <strain evidence="2 3">NSJ-62</strain>
    </source>
</reference>
<keyword evidence="2" id="KW-0067">ATP-binding</keyword>
<evidence type="ECO:0000259" key="1">
    <source>
        <dbReference type="Pfam" id="PF13175"/>
    </source>
</evidence>
<keyword evidence="3" id="KW-1185">Reference proteome</keyword>
<dbReference type="SUPFAM" id="SSF52540">
    <property type="entry name" value="P-loop containing nucleoside triphosphate hydrolases"/>
    <property type="match status" value="1"/>
</dbReference>
<dbReference type="PANTHER" id="PTHR43581">
    <property type="entry name" value="ATP/GTP PHOSPHATASE"/>
    <property type="match status" value="1"/>
</dbReference>
<feature type="domain" description="Endonuclease GajA/Old nuclease/RecF-like AAA" evidence="1">
    <location>
        <begin position="160"/>
        <end position="269"/>
    </location>
</feature>
<proteinExistence type="predicted"/>
<dbReference type="GO" id="GO:0005524">
    <property type="term" value="F:ATP binding"/>
    <property type="evidence" value="ECO:0007669"/>
    <property type="project" value="UniProtKB-KW"/>
</dbReference>
<gene>
    <name evidence="2" type="ORF">H8790_03685</name>
</gene>
<evidence type="ECO:0000313" key="2">
    <source>
        <dbReference type="EMBL" id="QNL45142.1"/>
    </source>
</evidence>
<name>A0A7G9B6G1_9FIRM</name>
<accession>A0A7G9B6G1</accession>
<sequence length="500" mass="57662">MPLDLYLGIEKIKNINHFEYTFAFDKGIYALVGENAVGKSTVMSAVASVVYRQTLRKLGEAELCEDSSITLKCADKETVWSYDSATKKLVPSDLSIQFYGIYEGSVFTGTRFEDMKNLDDLTNDAEFVEKLVPATTELKDTLSYILHGEKGHYKDLYKLKNMDVAREYKLGNMPYFLKLSSGKYISKYKMSSGECMLISLLNFINSSALKPEIIRHKHKVLSNKLFAFIDEVELALHPSAIDRLMEYLQEMISTKDLTVLFSSHSSELIRRLNPRNIYYMKNDSGAAKIISPCYPQYAIRSLYNHDGYDCTILVEDKVAELMVRRLIADYRTKNNLLMNVLPAGGWNNTLELQKNFCEQNILGRDKFTFSIIDGDVKKEVNKHSEYKSLKKLFLPIKSLEKYLYQKILVDKDTNFIAYFGNRYFTLTFFDEIVKGCRSNAYVMQDISGKALYELILKKLATERVDEETLIRDFSEYLFAKENFASLQNNIEQFIDNNFAR</sequence>
<dbReference type="EMBL" id="CP060490">
    <property type="protein sequence ID" value="QNL45142.1"/>
    <property type="molecule type" value="Genomic_DNA"/>
</dbReference>
<dbReference type="RefSeq" id="WP_187333614.1">
    <property type="nucleotide sequence ID" value="NZ_CP060490.1"/>
</dbReference>
<organism evidence="2 3">
    <name type="scientific">Oscillibacter hominis</name>
    <dbReference type="NCBI Taxonomy" id="2763056"/>
    <lineage>
        <taxon>Bacteria</taxon>
        <taxon>Bacillati</taxon>
        <taxon>Bacillota</taxon>
        <taxon>Clostridia</taxon>
        <taxon>Eubacteriales</taxon>
        <taxon>Oscillospiraceae</taxon>
        <taxon>Oscillibacter</taxon>
    </lineage>
</organism>
<dbReference type="InterPro" id="IPR041685">
    <property type="entry name" value="AAA_GajA/Old/RecF-like"/>
</dbReference>
<dbReference type="PANTHER" id="PTHR43581:SF2">
    <property type="entry name" value="EXCINUCLEASE ATPASE SUBUNIT"/>
    <property type="match status" value="1"/>
</dbReference>
<dbReference type="InterPro" id="IPR051396">
    <property type="entry name" value="Bact_Antivir_Def_Nuclease"/>
</dbReference>
<dbReference type="Pfam" id="PF13175">
    <property type="entry name" value="AAA_15"/>
    <property type="match status" value="1"/>
</dbReference>
<protein>
    <submittedName>
        <fullName evidence="2">ATP-binding protein</fullName>
    </submittedName>
</protein>
<dbReference type="Proteomes" id="UP000515960">
    <property type="component" value="Chromosome"/>
</dbReference>